<gene>
    <name evidence="8" type="ORF">H9817_00255</name>
</gene>
<dbReference type="PROSITE" id="PS50889">
    <property type="entry name" value="S4"/>
    <property type="match status" value="1"/>
</dbReference>
<dbReference type="PANTHER" id="PTHR21600:SF83">
    <property type="entry name" value="PSEUDOURIDYLATE SYNTHASE RPUSD4, MITOCHONDRIAL"/>
    <property type="match status" value="1"/>
</dbReference>
<dbReference type="GO" id="GO:0003723">
    <property type="term" value="F:RNA binding"/>
    <property type="evidence" value="ECO:0007669"/>
    <property type="project" value="UniProtKB-KW"/>
</dbReference>
<dbReference type="EMBL" id="DXCD01000006">
    <property type="protein sequence ID" value="HIZ12348.1"/>
    <property type="molecule type" value="Genomic_DNA"/>
</dbReference>
<name>A0A9D2D8K1_9FIRM</name>
<dbReference type="SUPFAM" id="SSF55120">
    <property type="entry name" value="Pseudouridine synthase"/>
    <property type="match status" value="1"/>
</dbReference>
<dbReference type="Proteomes" id="UP000824017">
    <property type="component" value="Unassembled WGS sequence"/>
</dbReference>
<dbReference type="GO" id="GO:0140098">
    <property type="term" value="F:catalytic activity, acting on RNA"/>
    <property type="evidence" value="ECO:0007669"/>
    <property type="project" value="UniProtKB-ARBA"/>
</dbReference>
<dbReference type="GO" id="GO:0001522">
    <property type="term" value="P:pseudouridine synthesis"/>
    <property type="evidence" value="ECO:0007669"/>
    <property type="project" value="InterPro"/>
</dbReference>
<comment type="similarity">
    <text evidence="2">Belongs to the pseudouridine synthase RluA family.</text>
</comment>
<dbReference type="Gene3D" id="3.10.290.10">
    <property type="entry name" value="RNA-binding S4 domain"/>
    <property type="match status" value="1"/>
</dbReference>
<evidence type="ECO:0000313" key="8">
    <source>
        <dbReference type="EMBL" id="HIZ12348.1"/>
    </source>
</evidence>
<accession>A0A9D2D8K1</accession>
<dbReference type="InterPro" id="IPR020103">
    <property type="entry name" value="PsdUridine_synth_cat_dom_sf"/>
</dbReference>
<dbReference type="Gene3D" id="3.30.2350.10">
    <property type="entry name" value="Pseudouridine synthase"/>
    <property type="match status" value="1"/>
</dbReference>
<feature type="domain" description="Pseudouridine synthase RsuA/RluA-like" evidence="7">
    <location>
        <begin position="99"/>
        <end position="258"/>
    </location>
</feature>
<keyword evidence="3" id="KW-0413">Isomerase</keyword>
<evidence type="ECO:0000256" key="5">
    <source>
        <dbReference type="ARBA" id="ARBA00033164"/>
    </source>
</evidence>
<reference evidence="8" key="1">
    <citation type="journal article" date="2021" name="PeerJ">
        <title>Extensive microbial diversity within the chicken gut microbiome revealed by metagenomics and culture.</title>
        <authorList>
            <person name="Gilroy R."/>
            <person name="Ravi A."/>
            <person name="Getino M."/>
            <person name="Pursley I."/>
            <person name="Horton D.L."/>
            <person name="Alikhan N.F."/>
            <person name="Baker D."/>
            <person name="Gharbi K."/>
            <person name="Hall N."/>
            <person name="Watson M."/>
            <person name="Adriaenssens E.M."/>
            <person name="Foster-Nyarko E."/>
            <person name="Jarju S."/>
            <person name="Secka A."/>
            <person name="Antonio M."/>
            <person name="Oren A."/>
            <person name="Chaudhuri R.R."/>
            <person name="La Ragione R."/>
            <person name="Hildebrand F."/>
            <person name="Pallen M.J."/>
        </authorList>
    </citation>
    <scope>NUCLEOTIDE SEQUENCE</scope>
    <source>
        <strain evidence="8">ChiGjej1B1-13045</strain>
    </source>
</reference>
<comment type="caution">
    <text evidence="8">The sequence shown here is derived from an EMBL/GenBank/DDBJ whole genome shotgun (WGS) entry which is preliminary data.</text>
</comment>
<comment type="catalytic activity">
    <reaction evidence="1">
        <text>a uridine in RNA = a pseudouridine in RNA</text>
        <dbReference type="Rhea" id="RHEA:48348"/>
        <dbReference type="Rhea" id="RHEA-COMP:12068"/>
        <dbReference type="Rhea" id="RHEA-COMP:12069"/>
        <dbReference type="ChEBI" id="CHEBI:65314"/>
        <dbReference type="ChEBI" id="CHEBI:65315"/>
    </reaction>
</comment>
<dbReference type="GO" id="GO:0006396">
    <property type="term" value="P:RNA processing"/>
    <property type="evidence" value="ECO:0007669"/>
    <property type="project" value="UniProtKB-ARBA"/>
</dbReference>
<dbReference type="Pfam" id="PF00849">
    <property type="entry name" value="PseudoU_synth_2"/>
    <property type="match status" value="1"/>
</dbReference>
<evidence type="ECO:0000256" key="3">
    <source>
        <dbReference type="ARBA" id="ARBA00023235"/>
    </source>
</evidence>
<evidence type="ECO:0000259" key="7">
    <source>
        <dbReference type="Pfam" id="PF00849"/>
    </source>
</evidence>
<dbReference type="InterPro" id="IPR036986">
    <property type="entry name" value="S4_RNA-bd_sf"/>
</dbReference>
<keyword evidence="6" id="KW-0694">RNA-binding</keyword>
<reference evidence="8" key="2">
    <citation type="submission" date="2021-04" db="EMBL/GenBank/DDBJ databases">
        <authorList>
            <person name="Gilroy R."/>
        </authorList>
    </citation>
    <scope>NUCLEOTIDE SEQUENCE</scope>
    <source>
        <strain evidence="8">ChiGjej1B1-13045</strain>
    </source>
</reference>
<dbReference type="InterPro" id="IPR050188">
    <property type="entry name" value="RluA_PseudoU_synthase"/>
</dbReference>
<evidence type="ECO:0000256" key="1">
    <source>
        <dbReference type="ARBA" id="ARBA00000073"/>
    </source>
</evidence>
<dbReference type="CDD" id="cd02869">
    <property type="entry name" value="PseudoU_synth_RluA_like"/>
    <property type="match status" value="1"/>
</dbReference>
<proteinExistence type="inferred from homology"/>
<evidence type="ECO:0000256" key="6">
    <source>
        <dbReference type="PROSITE-ProRule" id="PRU00182"/>
    </source>
</evidence>
<organism evidence="8 9">
    <name type="scientific">Candidatus Mediterraneibacter stercorigallinarum</name>
    <dbReference type="NCBI Taxonomy" id="2838686"/>
    <lineage>
        <taxon>Bacteria</taxon>
        <taxon>Bacillati</taxon>
        <taxon>Bacillota</taxon>
        <taxon>Clostridia</taxon>
        <taxon>Lachnospirales</taxon>
        <taxon>Lachnospiraceae</taxon>
        <taxon>Mediterraneibacter</taxon>
    </lineage>
</organism>
<protein>
    <recommendedName>
        <fullName evidence="4">RNA pseudouridylate synthase</fullName>
    </recommendedName>
    <alternativeName>
        <fullName evidence="5">RNA-uridine isomerase</fullName>
    </alternativeName>
</protein>
<sequence length="329" mass="36642">MKELCIGSNEAGQRLDKFLGKYMDQAPKSFLYKMLRKKNITLNGKKALGNEILSAGDTVKLFLSDETVSKFSRSRTQETYKPKSQGQGTKLDILYEDEHTIFINKPAGMLSQKAAPGDVSLVEHLIAYLLESGQITEEELRTFRPSVCNRLDRNTSGIVAAGKTLAALQDLSAMFRERSLRKYYLCLVKGGIKESRRIKGYLTKDRQKNTVSVQKEKAGDAALIETEYRPVSSGEGVTLLEVHLITGKTHQIRAHLAAEGHPIAGDYKYGDRAFNEKLKKEYGLSSQLLHSARLCIPRCTGALSHLSGKEITAPLPMIFQKICRDKGVM</sequence>
<dbReference type="PANTHER" id="PTHR21600">
    <property type="entry name" value="MITOCHONDRIAL RNA PSEUDOURIDINE SYNTHASE"/>
    <property type="match status" value="1"/>
</dbReference>
<evidence type="ECO:0000256" key="2">
    <source>
        <dbReference type="ARBA" id="ARBA00010876"/>
    </source>
</evidence>
<evidence type="ECO:0000313" key="9">
    <source>
        <dbReference type="Proteomes" id="UP000824017"/>
    </source>
</evidence>
<dbReference type="InterPro" id="IPR006145">
    <property type="entry name" value="PsdUridine_synth_RsuA/RluA"/>
</dbReference>
<evidence type="ECO:0000256" key="4">
    <source>
        <dbReference type="ARBA" id="ARBA00031870"/>
    </source>
</evidence>
<dbReference type="AlphaFoldDB" id="A0A9D2D8K1"/>
<dbReference type="GO" id="GO:0009982">
    <property type="term" value="F:pseudouridine synthase activity"/>
    <property type="evidence" value="ECO:0007669"/>
    <property type="project" value="InterPro"/>
</dbReference>